<dbReference type="Proteomes" id="UP000053070">
    <property type="component" value="Unassembled WGS sequence"/>
</dbReference>
<feature type="compositionally biased region" description="Pro residues" evidence="1">
    <location>
        <begin position="101"/>
        <end position="110"/>
    </location>
</feature>
<dbReference type="STRING" id="502682.BMF35_b0026"/>
<dbReference type="AlphaFoldDB" id="A0A0G9MPD7"/>
<feature type="compositionally biased region" description="Gly residues" evidence="1">
    <location>
        <begin position="165"/>
        <end position="183"/>
    </location>
</feature>
<feature type="region of interest" description="Disordered" evidence="1">
    <location>
        <begin position="156"/>
        <end position="188"/>
    </location>
</feature>
<evidence type="ECO:0000313" key="2">
    <source>
        <dbReference type="EMBL" id="KLE31118.1"/>
    </source>
</evidence>
<comment type="caution">
    <text evidence="2">The sequence shown here is derived from an EMBL/GenBank/DDBJ whole genome shotgun (WGS) entry which is preliminary data.</text>
</comment>
<sequence length="287" mass="30827">MERKASRRVGYNRFGVSTKAGKAGKSLDMRDIIQLSRMPVARIRWAGIDIAIDLRSAALSLTVTFSILAVLANSWQQRLAETASTSSIISVNAAPQEEEPVVPPPPPPPEEIAATSGTASAAPIAAPDMASAMQVPMVQLPSDFVRPAAPSASFDLNGRGRGEIAAGGTGERFGGGAGDGQGDGSVATRSGDYRDLRWAPTMNHRALYAYYPEEALDERMAATVLLDCIVEWPDTVSDCRLIRESVGGWGFAEAALAAEEVYRVELRDGDGNRVYNERFTIRAQFRP</sequence>
<evidence type="ECO:0000313" key="3">
    <source>
        <dbReference type="Proteomes" id="UP000053070"/>
    </source>
</evidence>
<dbReference type="EMBL" id="LBHC01000003">
    <property type="protein sequence ID" value="KLE31118.1"/>
    <property type="molecule type" value="Genomic_DNA"/>
</dbReference>
<dbReference type="PATRIC" id="fig|502682.8.peg.2629"/>
<keyword evidence="3" id="KW-1185">Reference proteome</keyword>
<organism evidence="2 3">
    <name type="scientific">Aurantiacibacter gangjinensis</name>
    <dbReference type="NCBI Taxonomy" id="502682"/>
    <lineage>
        <taxon>Bacteria</taxon>
        <taxon>Pseudomonadati</taxon>
        <taxon>Pseudomonadota</taxon>
        <taxon>Alphaproteobacteria</taxon>
        <taxon>Sphingomonadales</taxon>
        <taxon>Erythrobacteraceae</taxon>
        <taxon>Aurantiacibacter</taxon>
    </lineage>
</organism>
<gene>
    <name evidence="2" type="ORF">AAW01_12880</name>
</gene>
<name>A0A0G9MPD7_9SPHN</name>
<protein>
    <recommendedName>
        <fullName evidence="4">TonB C-terminal domain-containing protein</fullName>
    </recommendedName>
</protein>
<evidence type="ECO:0000256" key="1">
    <source>
        <dbReference type="SAM" id="MobiDB-lite"/>
    </source>
</evidence>
<feature type="region of interest" description="Disordered" evidence="1">
    <location>
        <begin position="94"/>
        <end position="119"/>
    </location>
</feature>
<reference evidence="2 3" key="1">
    <citation type="submission" date="2015-04" db="EMBL/GenBank/DDBJ databases">
        <title>The draft genome sequence of Erythrobacr gangjinensis K7-2.</title>
        <authorList>
            <person name="Zhuang L."/>
            <person name="Liu Y."/>
            <person name="Shao Z."/>
        </authorList>
    </citation>
    <scope>NUCLEOTIDE SEQUENCE [LARGE SCALE GENOMIC DNA]</scope>
    <source>
        <strain evidence="2 3">K7-2</strain>
    </source>
</reference>
<accession>A0A0G9MPD7</accession>
<evidence type="ECO:0008006" key="4">
    <source>
        <dbReference type="Google" id="ProtNLM"/>
    </source>
</evidence>
<dbReference type="Gene3D" id="3.30.1150.10">
    <property type="match status" value="1"/>
</dbReference>
<proteinExistence type="predicted"/>